<accession>A0A5E4T961</accession>
<keyword evidence="4" id="KW-0378">Hydrolase</keyword>
<gene>
    <name evidence="4" type="ORF">PAN31108_01211</name>
</gene>
<feature type="compositionally biased region" description="Low complexity" evidence="1">
    <location>
        <begin position="475"/>
        <end position="503"/>
    </location>
</feature>
<dbReference type="GO" id="GO:0016787">
    <property type="term" value="F:hydrolase activity"/>
    <property type="evidence" value="ECO:0007669"/>
    <property type="project" value="UniProtKB-KW"/>
</dbReference>
<reference evidence="4 5" key="1">
    <citation type="submission" date="2019-08" db="EMBL/GenBank/DDBJ databases">
        <authorList>
            <person name="Peeters C."/>
        </authorList>
    </citation>
    <scope>NUCLEOTIDE SEQUENCE [LARGE SCALE GENOMIC DNA]</scope>
    <source>
        <strain evidence="4 5">LMG 31108</strain>
    </source>
</reference>
<dbReference type="Pfam" id="PF21986">
    <property type="entry name" value="AH_C"/>
    <property type="match status" value="1"/>
</dbReference>
<dbReference type="InterPro" id="IPR014085">
    <property type="entry name" value="Allophanate_hydrolase"/>
</dbReference>
<evidence type="ECO:0000313" key="5">
    <source>
        <dbReference type="Proteomes" id="UP000406256"/>
    </source>
</evidence>
<feature type="domain" description="Amidase" evidence="2">
    <location>
        <begin position="39"/>
        <end position="436"/>
    </location>
</feature>
<dbReference type="NCBIfam" id="NF006043">
    <property type="entry name" value="PRK08186.1"/>
    <property type="match status" value="1"/>
</dbReference>
<evidence type="ECO:0000256" key="1">
    <source>
        <dbReference type="SAM" id="MobiDB-lite"/>
    </source>
</evidence>
<dbReference type="AlphaFoldDB" id="A0A5E4T961"/>
<feature type="region of interest" description="Disordered" evidence="1">
    <location>
        <begin position="475"/>
        <end position="506"/>
    </location>
</feature>
<dbReference type="Pfam" id="PF01425">
    <property type="entry name" value="Amidase"/>
    <property type="match status" value="1"/>
</dbReference>
<organism evidence="4 5">
    <name type="scientific">Pandoraea anhela</name>
    <dbReference type="NCBI Taxonomy" id="2508295"/>
    <lineage>
        <taxon>Bacteria</taxon>
        <taxon>Pseudomonadati</taxon>
        <taxon>Pseudomonadota</taxon>
        <taxon>Betaproteobacteria</taxon>
        <taxon>Burkholderiales</taxon>
        <taxon>Burkholderiaceae</taxon>
        <taxon>Pandoraea</taxon>
    </lineage>
</organism>
<dbReference type="PANTHER" id="PTHR11895:SF169">
    <property type="entry name" value="GLUTAMYL-TRNA(GLN) AMIDOTRANSFERASE"/>
    <property type="match status" value="1"/>
</dbReference>
<evidence type="ECO:0000259" key="2">
    <source>
        <dbReference type="Pfam" id="PF01425"/>
    </source>
</evidence>
<dbReference type="Proteomes" id="UP000406256">
    <property type="component" value="Unassembled WGS sequence"/>
</dbReference>
<evidence type="ECO:0000313" key="4">
    <source>
        <dbReference type="EMBL" id="VVD83048.1"/>
    </source>
</evidence>
<feature type="domain" description="Allophanate hydrolase C-terminal" evidence="3">
    <location>
        <begin position="512"/>
        <end position="634"/>
    </location>
</feature>
<dbReference type="Gene3D" id="1.20.58.1700">
    <property type="match status" value="1"/>
</dbReference>
<keyword evidence="5" id="KW-1185">Reference proteome</keyword>
<evidence type="ECO:0000259" key="3">
    <source>
        <dbReference type="Pfam" id="PF21986"/>
    </source>
</evidence>
<dbReference type="InterPro" id="IPR000120">
    <property type="entry name" value="Amidase"/>
</dbReference>
<sequence length="658" mass="68970">MQTWTITQWLTAYRNGATPAQLLGEHVASLVPGDAAWISTVTPAVLEAQLTRLDARLAAVGGDMRKLPLYGVPFAAKDNIDVAGFETTAGCPAFAYAPDTDATVVQRLVEAGAIVIGKTNLDQFATGLVGVRSPYGIPTNTFDPAYICGGSSSGSASVVARGIVPFALGTDTAGSGRVPAGLNNIVGLKPTRGALSNTGVVPACRTLDCVSVFATTAADAARVYDVAAAFDPQDGLSREAPAGAMRWTVPAAPRFAIPADPEFFGDELAAKAFEAAVARIEARGATCVPIDFSLFDDVTQLLYDGAWVAERYAAIRDFAQTNEADIHPVVREIIFKAKDFCAADTFASMYRLADLKRRANAVLAPFDALLVPTAPTHYRIDDMLADPVRLNSRLGKYTNFVNLLDWSAFSVPASLRDDGLPFGITFIADAWRERALAEFADGWHRATGLTRGATGQPLPLDDAVSSSARGEVPVASAAPSSSLSSSTSLPSLLSPHASPPSASNDPTFPTAIRVAVVGAHLRGMPLNHELTRRGAQFVESTTTSANYRLFALANTSPPKPGLLRADDGAAIQLELWDVPSAAFGSFVDGVPAPLGIGTVTLADGREVKGFICEPFALHQAKDITAFGGWASYLASLSHVCGNVSNTATPMNGATPSDA</sequence>
<proteinExistence type="predicted"/>
<dbReference type="OrthoDB" id="8872210at2"/>
<dbReference type="Gene3D" id="3.90.1300.10">
    <property type="entry name" value="Amidase signature (AS) domain"/>
    <property type="match status" value="1"/>
</dbReference>
<dbReference type="InterPro" id="IPR036928">
    <property type="entry name" value="AS_sf"/>
</dbReference>
<dbReference type="NCBIfam" id="TIGR02713">
    <property type="entry name" value="allophanate_hyd"/>
    <property type="match status" value="1"/>
</dbReference>
<dbReference type="PANTHER" id="PTHR11895">
    <property type="entry name" value="TRANSAMIDASE"/>
    <property type="match status" value="1"/>
</dbReference>
<dbReference type="RefSeq" id="WP_150667986.1">
    <property type="nucleotide sequence ID" value="NZ_CABPSB010000003.1"/>
</dbReference>
<name>A0A5E4T961_9BURK</name>
<dbReference type="InterPro" id="IPR053844">
    <property type="entry name" value="AH_C"/>
</dbReference>
<dbReference type="EMBL" id="CABPSB010000003">
    <property type="protein sequence ID" value="VVD83048.1"/>
    <property type="molecule type" value="Genomic_DNA"/>
</dbReference>
<dbReference type="SUPFAM" id="SSF75304">
    <property type="entry name" value="Amidase signature (AS) enzymes"/>
    <property type="match status" value="1"/>
</dbReference>
<protein>
    <submittedName>
        <fullName evidence="4">Allophanate hydrolase</fullName>
    </submittedName>
</protein>
<dbReference type="InterPro" id="IPR023631">
    <property type="entry name" value="Amidase_dom"/>
</dbReference>
<dbReference type="Gene3D" id="3.10.490.10">
    <property type="entry name" value="Gamma-glutamyl cyclotransferase-like"/>
    <property type="match status" value="1"/>
</dbReference>